<dbReference type="Proteomes" id="UP000006591">
    <property type="component" value="Chromosome 1"/>
</dbReference>
<dbReference type="HOGENOM" id="CLU_124131_0_0_1"/>
<dbReference type="Gramene" id="ONIVA01G27820.1">
    <property type="protein sequence ID" value="ONIVA01G27820.1"/>
    <property type="gene ID" value="ONIVA01G27820"/>
</dbReference>
<sequence length="212" mass="22756">MDDKMAYADLGTSHHHPKKALSMGAIRRHGRLTCCQFQPTVVQPHLASNAQVGSATTKLEKHKLRHKALVSSLPMHPHKSCAIAATESSSEEAGDTGSGDPGLPADGSGWLVRTFIAIFLSNGVDNVIWFVFMLLIPDLANVAKEKEITKLVAIKGSSTTMDEVGCTVGDGMGDLGCWLLCLPPLGAARSTHGRTSQLTDRLGDYYEVDPYL</sequence>
<accession>A0A0E0FQ88</accession>
<organism evidence="2">
    <name type="scientific">Oryza nivara</name>
    <name type="common">Indian wild rice</name>
    <name type="synonym">Oryza sativa f. spontanea</name>
    <dbReference type="NCBI Taxonomy" id="4536"/>
    <lineage>
        <taxon>Eukaryota</taxon>
        <taxon>Viridiplantae</taxon>
        <taxon>Streptophyta</taxon>
        <taxon>Embryophyta</taxon>
        <taxon>Tracheophyta</taxon>
        <taxon>Spermatophyta</taxon>
        <taxon>Magnoliopsida</taxon>
        <taxon>Liliopsida</taxon>
        <taxon>Poales</taxon>
        <taxon>Poaceae</taxon>
        <taxon>BOP clade</taxon>
        <taxon>Oryzoideae</taxon>
        <taxon>Oryzeae</taxon>
        <taxon>Oryzinae</taxon>
        <taxon>Oryza</taxon>
    </lineage>
</organism>
<protein>
    <submittedName>
        <fullName evidence="2">Uncharacterized protein</fullName>
    </submittedName>
</protein>
<name>A0A0E0FQ88_ORYNI</name>
<evidence type="ECO:0000313" key="3">
    <source>
        <dbReference type="Proteomes" id="UP000006591"/>
    </source>
</evidence>
<dbReference type="EnsemblPlants" id="ONIVA01G27820.1">
    <property type="protein sequence ID" value="ONIVA01G27820.1"/>
    <property type="gene ID" value="ONIVA01G27820"/>
</dbReference>
<dbReference type="OMA" id="GRLTCCQ"/>
<keyword evidence="3" id="KW-1185">Reference proteome</keyword>
<proteinExistence type="predicted"/>
<reference evidence="2" key="2">
    <citation type="submission" date="2018-04" db="EMBL/GenBank/DDBJ databases">
        <title>OnivRS2 (Oryza nivara Reference Sequence Version 2).</title>
        <authorList>
            <person name="Zhang J."/>
            <person name="Kudrna D."/>
            <person name="Lee S."/>
            <person name="Talag J."/>
            <person name="Rajasekar S."/>
            <person name="Welchert J."/>
            <person name="Hsing Y.-I."/>
            <person name="Wing R.A."/>
        </authorList>
    </citation>
    <scope>NUCLEOTIDE SEQUENCE [LARGE SCALE GENOMIC DNA]</scope>
</reference>
<dbReference type="AlphaFoldDB" id="A0A0E0FQ88"/>
<evidence type="ECO:0000313" key="2">
    <source>
        <dbReference type="EnsemblPlants" id="ONIVA01G27820.1"/>
    </source>
</evidence>
<feature type="region of interest" description="Disordered" evidence="1">
    <location>
        <begin position="81"/>
        <end position="102"/>
    </location>
</feature>
<evidence type="ECO:0000256" key="1">
    <source>
        <dbReference type="SAM" id="MobiDB-lite"/>
    </source>
</evidence>
<reference evidence="2" key="1">
    <citation type="submission" date="2015-04" db="UniProtKB">
        <authorList>
            <consortium name="EnsemblPlants"/>
        </authorList>
    </citation>
    <scope>IDENTIFICATION</scope>
    <source>
        <strain evidence="2">SL10</strain>
    </source>
</reference>